<keyword evidence="3" id="KW-1185">Reference proteome</keyword>
<proteinExistence type="predicted"/>
<keyword evidence="1" id="KW-0472">Membrane</keyword>
<protein>
    <submittedName>
        <fullName evidence="2">Uncharacterized protein</fullName>
    </submittedName>
</protein>
<organism evidence="2 3">
    <name type="scientific">Rosa chinensis</name>
    <name type="common">China rose</name>
    <dbReference type="NCBI Taxonomy" id="74649"/>
    <lineage>
        <taxon>Eukaryota</taxon>
        <taxon>Viridiplantae</taxon>
        <taxon>Streptophyta</taxon>
        <taxon>Embryophyta</taxon>
        <taxon>Tracheophyta</taxon>
        <taxon>Spermatophyta</taxon>
        <taxon>Magnoliopsida</taxon>
        <taxon>eudicotyledons</taxon>
        <taxon>Gunneridae</taxon>
        <taxon>Pentapetalae</taxon>
        <taxon>rosids</taxon>
        <taxon>fabids</taxon>
        <taxon>Rosales</taxon>
        <taxon>Rosaceae</taxon>
        <taxon>Rosoideae</taxon>
        <taxon>Rosoideae incertae sedis</taxon>
        <taxon>Rosa</taxon>
    </lineage>
</organism>
<evidence type="ECO:0000313" key="2">
    <source>
        <dbReference type="EMBL" id="PRQ30079.1"/>
    </source>
</evidence>
<comment type="caution">
    <text evidence="2">The sequence shown here is derived from an EMBL/GenBank/DDBJ whole genome shotgun (WGS) entry which is preliminary data.</text>
</comment>
<dbReference type="Proteomes" id="UP000238479">
    <property type="component" value="Chromosome 5"/>
</dbReference>
<evidence type="ECO:0000256" key="1">
    <source>
        <dbReference type="SAM" id="Phobius"/>
    </source>
</evidence>
<reference evidence="2 3" key="1">
    <citation type="journal article" date="2018" name="Nat. Genet.">
        <title>The Rosa genome provides new insights in the design of modern roses.</title>
        <authorList>
            <person name="Bendahmane M."/>
        </authorList>
    </citation>
    <scope>NUCLEOTIDE SEQUENCE [LARGE SCALE GENOMIC DNA]</scope>
    <source>
        <strain evidence="3">cv. Old Blush</strain>
    </source>
</reference>
<sequence length="80" mass="8482">MPLSRITSSGAIFLFLSVGSSGNGGISKSLMCLLLCLHALINLYGIMLWSGKMPFIRQAVPICTASSVCAGRNLQKTFTS</sequence>
<evidence type="ECO:0000313" key="3">
    <source>
        <dbReference type="Proteomes" id="UP000238479"/>
    </source>
</evidence>
<accession>A0A2P6Q7D0</accession>
<name>A0A2P6Q7D0_ROSCH</name>
<gene>
    <name evidence="2" type="ORF">RchiOBHm_Chr5g0020721</name>
</gene>
<feature type="transmembrane region" description="Helical" evidence="1">
    <location>
        <begin position="30"/>
        <end position="49"/>
    </location>
</feature>
<dbReference type="EMBL" id="PDCK01000043">
    <property type="protein sequence ID" value="PRQ30079.1"/>
    <property type="molecule type" value="Genomic_DNA"/>
</dbReference>
<keyword evidence="1" id="KW-1133">Transmembrane helix</keyword>
<dbReference type="AlphaFoldDB" id="A0A2P6Q7D0"/>
<dbReference type="Gramene" id="PRQ30079">
    <property type="protein sequence ID" value="PRQ30079"/>
    <property type="gene ID" value="RchiOBHm_Chr5g0020721"/>
</dbReference>
<keyword evidence="1" id="KW-0812">Transmembrane</keyword>